<dbReference type="InterPro" id="IPR011051">
    <property type="entry name" value="RmlC_Cupin_sf"/>
</dbReference>
<dbReference type="Pfam" id="PF07883">
    <property type="entry name" value="Cupin_2"/>
    <property type="match status" value="1"/>
</dbReference>
<dbReference type="SUPFAM" id="SSF51182">
    <property type="entry name" value="RmlC-like cupins"/>
    <property type="match status" value="1"/>
</dbReference>
<dbReference type="EMBL" id="JADOEF010000001">
    <property type="protein sequence ID" value="MBF7809993.1"/>
    <property type="molecule type" value="Genomic_DNA"/>
</dbReference>
<reference evidence="7 9" key="3">
    <citation type="submission" date="2017-02" db="EMBL/GenBank/DDBJ databases">
        <title>Genome sequence of Clostridium beijerinckii Br21.</title>
        <authorList>
            <person name="Fonseca B.C."/>
            <person name="Guazzaroni M.E."/>
            <person name="Riano-Pachon D.M."/>
            <person name="Reginatto V."/>
        </authorList>
    </citation>
    <scope>NUCLEOTIDE SEQUENCE [LARGE SCALE GENOMIC DNA]</scope>
    <source>
        <strain evidence="7 9">Br21</strain>
    </source>
</reference>
<dbReference type="InterPro" id="IPR051610">
    <property type="entry name" value="GPI/OXD"/>
</dbReference>
<dbReference type="Proteomes" id="UP000031866">
    <property type="component" value="Chromosome"/>
</dbReference>
<evidence type="ECO:0000313" key="6">
    <source>
        <dbReference type="EMBL" id="NSB14077.1"/>
    </source>
</evidence>
<dbReference type="Proteomes" id="UP000821656">
    <property type="component" value="Unassembled WGS sequence"/>
</dbReference>
<dbReference type="CDD" id="cd02224">
    <property type="entry name" value="cupin_SPO2919-like"/>
    <property type="match status" value="1"/>
</dbReference>
<evidence type="ECO:0000313" key="9">
    <source>
        <dbReference type="Proteomes" id="UP000190959"/>
    </source>
</evidence>
<organism evidence="3 8">
    <name type="scientific">Clostridium beijerinckii</name>
    <name type="common">Clostridium MP</name>
    <dbReference type="NCBI Taxonomy" id="1520"/>
    <lineage>
        <taxon>Bacteria</taxon>
        <taxon>Bacillati</taxon>
        <taxon>Bacillota</taxon>
        <taxon>Clostridia</taxon>
        <taxon>Eubacteriales</taxon>
        <taxon>Clostridiaceae</taxon>
        <taxon>Clostridium</taxon>
    </lineage>
</organism>
<dbReference type="GO" id="GO:0016853">
    <property type="term" value="F:isomerase activity"/>
    <property type="evidence" value="ECO:0007669"/>
    <property type="project" value="UniProtKB-KW"/>
</dbReference>
<keyword evidence="1" id="KW-0479">Metal-binding</keyword>
<reference evidence="5" key="4">
    <citation type="submission" date="2020-05" db="EMBL/GenBank/DDBJ databases">
        <title>Genomic insights into acetone-butanol-ethanol (ABE) fermentation by sequencing solventogenic clostridia strains.</title>
        <authorList>
            <person name="Brown S."/>
        </authorList>
    </citation>
    <scope>NUCLEOTIDE SEQUENCE</scope>
    <source>
        <strain evidence="6">DJ123</strain>
        <strain evidence="5">DJ126</strain>
    </source>
</reference>
<dbReference type="OMA" id="WPYHYHT"/>
<dbReference type="Proteomes" id="UP000190959">
    <property type="component" value="Unassembled WGS sequence"/>
</dbReference>
<evidence type="ECO:0000313" key="4">
    <source>
        <dbReference type="EMBL" id="MBF7809993.1"/>
    </source>
</evidence>
<reference evidence="8" key="1">
    <citation type="submission" date="2014-12" db="EMBL/GenBank/DDBJ databases">
        <title>Genome sequence of Clostridium beijerinckii strain 59B.</title>
        <authorList>
            <person name="Little G.T."/>
            <person name="Minton N.P."/>
        </authorList>
    </citation>
    <scope>NUCLEOTIDE SEQUENCE [LARGE SCALE GENOMIC DNA]</scope>
    <source>
        <strain evidence="8">59B</strain>
    </source>
</reference>
<dbReference type="InterPro" id="IPR014710">
    <property type="entry name" value="RmlC-like_jellyroll"/>
</dbReference>
<dbReference type="Proteomes" id="UP000631418">
    <property type="component" value="Unassembled WGS sequence"/>
</dbReference>
<protein>
    <submittedName>
        <fullName evidence="4">Cupin domain-containing protein</fullName>
    </submittedName>
    <submittedName>
        <fullName evidence="5">Cupin superfamily protein</fullName>
    </submittedName>
    <submittedName>
        <fullName evidence="3">Mannose-6-phosphate isomerase</fullName>
    </submittedName>
</protein>
<dbReference type="Proteomes" id="UP000822184">
    <property type="component" value="Unassembled WGS sequence"/>
</dbReference>
<dbReference type="OrthoDB" id="9797047at2"/>
<evidence type="ECO:0000313" key="8">
    <source>
        <dbReference type="Proteomes" id="UP000031866"/>
    </source>
</evidence>
<gene>
    <name evidence="6" type="ORF">BCD95_002336</name>
    <name evidence="7" type="ORF">CBEIBR21_26490</name>
    <name evidence="5" type="ORF">DFH45_003971</name>
    <name evidence="4" type="ORF">IS491_15225</name>
    <name evidence="3" type="ORF">LF65_03713</name>
</gene>
<evidence type="ECO:0000256" key="1">
    <source>
        <dbReference type="ARBA" id="ARBA00022723"/>
    </source>
</evidence>
<dbReference type="STRING" id="1520.LF65_03713"/>
<evidence type="ECO:0000313" key="5">
    <source>
        <dbReference type="EMBL" id="NRV11008.1"/>
    </source>
</evidence>
<name>A0A0B5QQK8_CLOBE</name>
<reference evidence="3" key="2">
    <citation type="submission" date="2016-02" db="EMBL/GenBank/DDBJ databases">
        <title>Genome sequence of Clostridium beijerinckii strain 59B.</title>
        <authorList>
            <person name="Little G.T."/>
            <person name="Minton N.P."/>
        </authorList>
    </citation>
    <scope>NUCLEOTIDE SEQUENCE</scope>
    <source>
        <strain evidence="3">NCIMB 14988</strain>
    </source>
</reference>
<evidence type="ECO:0000313" key="3">
    <source>
        <dbReference type="EMBL" id="AJH00268.2"/>
    </source>
</evidence>
<dbReference type="GO" id="GO:0046872">
    <property type="term" value="F:metal ion binding"/>
    <property type="evidence" value="ECO:0007669"/>
    <property type="project" value="UniProtKB-KW"/>
</dbReference>
<proteinExistence type="predicted"/>
<dbReference type="AlphaFoldDB" id="A0A0B5QQK8"/>
<dbReference type="EMBL" id="JABSXK010000001">
    <property type="protein sequence ID" value="NRV11008.1"/>
    <property type="molecule type" value="Genomic_DNA"/>
</dbReference>
<keyword evidence="3" id="KW-0413">Isomerase</keyword>
<evidence type="ECO:0000259" key="2">
    <source>
        <dbReference type="Pfam" id="PF07883"/>
    </source>
</evidence>
<feature type="domain" description="Cupin type-2" evidence="2">
    <location>
        <begin position="42"/>
        <end position="111"/>
    </location>
</feature>
<dbReference type="EMBL" id="MWMH01000018">
    <property type="protein sequence ID" value="OOP70437.1"/>
    <property type="molecule type" value="Genomic_DNA"/>
</dbReference>
<dbReference type="EMBL" id="JABTDW010000001">
    <property type="protein sequence ID" value="NSB14077.1"/>
    <property type="molecule type" value="Genomic_DNA"/>
</dbReference>
<evidence type="ECO:0000313" key="7">
    <source>
        <dbReference type="EMBL" id="OOP70437.1"/>
    </source>
</evidence>
<dbReference type="Gene3D" id="2.60.120.10">
    <property type="entry name" value="Jelly Rolls"/>
    <property type="match status" value="1"/>
</dbReference>
<accession>A0A0B5QQK8</accession>
<reference evidence="4" key="5">
    <citation type="submission" date="2020-11" db="EMBL/GenBank/DDBJ databases">
        <authorList>
            <person name="Thieme N."/>
            <person name="Liebl W."/>
            <person name="Zverlov V."/>
        </authorList>
    </citation>
    <scope>NUCLEOTIDE SEQUENCE</scope>
    <source>
        <strain evidence="4">NT08</strain>
    </source>
</reference>
<dbReference type="KEGG" id="cbei:LF65_03713"/>
<dbReference type="InterPro" id="IPR013096">
    <property type="entry name" value="Cupin_2"/>
</dbReference>
<dbReference type="EMBL" id="CP010086">
    <property type="protein sequence ID" value="AJH00268.2"/>
    <property type="molecule type" value="Genomic_DNA"/>
</dbReference>
<dbReference type="PANTHER" id="PTHR35848">
    <property type="entry name" value="OXALATE-BINDING PROTEIN"/>
    <property type="match status" value="1"/>
</dbReference>
<dbReference type="RefSeq" id="WP_012059420.1">
    <property type="nucleotide sequence ID" value="NZ_CP010086.2"/>
</dbReference>
<sequence>MVNILNINNLPNEYTIDFLGKANTSYLGKAAGSEKIYINIDRILPGAKSAKYHSHTKQEEFFMIISGCGTLRMDGKEYLIKKGDFIAKTAGKNIAHQFINTGNETLEILDVGTKEEGDMAYYPDEDVYYLSEQKLIFNGNSKLNGWDSEPNK</sequence>